<evidence type="ECO:0000256" key="1">
    <source>
        <dbReference type="SAM" id="MobiDB-lite"/>
    </source>
</evidence>
<protein>
    <submittedName>
        <fullName evidence="2">Uncharacterized protein</fullName>
    </submittedName>
</protein>
<accession>A0A6G7Y2V1</accession>
<feature type="region of interest" description="Disordered" evidence="1">
    <location>
        <begin position="1"/>
        <end position="29"/>
    </location>
</feature>
<dbReference type="RefSeq" id="WP_166231118.1">
    <property type="nucleotide sequence ID" value="NZ_CP049865.1"/>
</dbReference>
<gene>
    <name evidence="2" type="ORF">G7070_00870</name>
</gene>
<name>A0A6G7Y2V1_9ACTN</name>
<evidence type="ECO:0000313" key="3">
    <source>
        <dbReference type="Proteomes" id="UP000501058"/>
    </source>
</evidence>
<dbReference type="AlphaFoldDB" id="A0A6G7Y2V1"/>
<reference evidence="2 3" key="1">
    <citation type="submission" date="2020-03" db="EMBL/GenBank/DDBJ databases">
        <title>Propioniciclava sp. nov., isolated from Hydrophilus acuminatus.</title>
        <authorList>
            <person name="Hyun D.-W."/>
            <person name="Bae J.-W."/>
        </authorList>
    </citation>
    <scope>NUCLEOTIDE SEQUENCE [LARGE SCALE GENOMIC DNA]</scope>
    <source>
        <strain evidence="2 3">HDW11</strain>
    </source>
</reference>
<sequence length="65" mass="6694">MAFSNAGVSVYDPVDGAPSPQLDTGRLSAGQSTEGYVRIDMPRGPATLILTTQAGRQMSALPITG</sequence>
<dbReference type="Proteomes" id="UP000501058">
    <property type="component" value="Chromosome"/>
</dbReference>
<organism evidence="2 3">
    <name type="scientific">Propioniciclava coleopterorum</name>
    <dbReference type="NCBI Taxonomy" id="2714937"/>
    <lineage>
        <taxon>Bacteria</taxon>
        <taxon>Bacillati</taxon>
        <taxon>Actinomycetota</taxon>
        <taxon>Actinomycetes</taxon>
        <taxon>Propionibacteriales</taxon>
        <taxon>Propionibacteriaceae</taxon>
        <taxon>Propioniciclava</taxon>
    </lineage>
</organism>
<dbReference type="EMBL" id="CP049865">
    <property type="protein sequence ID" value="QIK71103.1"/>
    <property type="molecule type" value="Genomic_DNA"/>
</dbReference>
<keyword evidence="3" id="KW-1185">Reference proteome</keyword>
<dbReference type="KEGG" id="prv:G7070_00870"/>
<evidence type="ECO:0000313" key="2">
    <source>
        <dbReference type="EMBL" id="QIK71103.1"/>
    </source>
</evidence>
<proteinExistence type="predicted"/>